<dbReference type="EMBL" id="GBXM01009323">
    <property type="protein sequence ID" value="JAH99254.1"/>
    <property type="molecule type" value="Transcribed_RNA"/>
</dbReference>
<reference evidence="2" key="2">
    <citation type="journal article" date="2015" name="Fish Shellfish Immunol.">
        <title>Early steps in the European eel (Anguilla anguilla)-Vibrio vulnificus interaction in the gills: Role of the RtxA13 toxin.</title>
        <authorList>
            <person name="Callol A."/>
            <person name="Pajuelo D."/>
            <person name="Ebbesson L."/>
            <person name="Teles M."/>
            <person name="MacKenzie S."/>
            <person name="Amaro C."/>
        </authorList>
    </citation>
    <scope>NUCLEOTIDE SEQUENCE</scope>
</reference>
<organism evidence="2">
    <name type="scientific">Anguilla anguilla</name>
    <name type="common">European freshwater eel</name>
    <name type="synonym">Muraena anguilla</name>
    <dbReference type="NCBI Taxonomy" id="7936"/>
    <lineage>
        <taxon>Eukaryota</taxon>
        <taxon>Metazoa</taxon>
        <taxon>Chordata</taxon>
        <taxon>Craniata</taxon>
        <taxon>Vertebrata</taxon>
        <taxon>Euteleostomi</taxon>
        <taxon>Actinopterygii</taxon>
        <taxon>Neopterygii</taxon>
        <taxon>Teleostei</taxon>
        <taxon>Anguilliformes</taxon>
        <taxon>Anguillidae</taxon>
        <taxon>Anguilla</taxon>
    </lineage>
</organism>
<name>A0A0E9X9J0_ANGAN</name>
<dbReference type="AlphaFoldDB" id="A0A0E9X9J0"/>
<keyword evidence="1" id="KW-1133">Transmembrane helix</keyword>
<feature type="transmembrane region" description="Helical" evidence="1">
    <location>
        <begin position="6"/>
        <end position="25"/>
    </location>
</feature>
<reference evidence="2" key="1">
    <citation type="submission" date="2014-11" db="EMBL/GenBank/DDBJ databases">
        <authorList>
            <person name="Amaro Gonzalez C."/>
        </authorList>
    </citation>
    <scope>NUCLEOTIDE SEQUENCE</scope>
</reference>
<protein>
    <submittedName>
        <fullName evidence="2">Uncharacterized protein</fullName>
    </submittedName>
</protein>
<keyword evidence="1" id="KW-0472">Membrane</keyword>
<evidence type="ECO:0000256" key="1">
    <source>
        <dbReference type="SAM" id="Phobius"/>
    </source>
</evidence>
<proteinExistence type="predicted"/>
<accession>A0A0E9X9J0</accession>
<evidence type="ECO:0000313" key="2">
    <source>
        <dbReference type="EMBL" id="JAH99254.1"/>
    </source>
</evidence>
<sequence>MGSYFALVVHPPVISYLLLLCIYTCTVM</sequence>
<keyword evidence="1" id="KW-0812">Transmembrane</keyword>